<evidence type="ECO:0000256" key="1">
    <source>
        <dbReference type="SAM" id="Coils"/>
    </source>
</evidence>
<feature type="coiled-coil region" evidence="1">
    <location>
        <begin position="567"/>
        <end position="657"/>
    </location>
</feature>
<feature type="region of interest" description="Disordered" evidence="2">
    <location>
        <begin position="379"/>
        <end position="426"/>
    </location>
</feature>
<proteinExistence type="predicted"/>
<protein>
    <submittedName>
        <fullName evidence="3">Centlein</fullName>
    </submittedName>
</protein>
<feature type="compositionally biased region" description="Basic and acidic residues" evidence="2">
    <location>
        <begin position="766"/>
        <end position="794"/>
    </location>
</feature>
<dbReference type="AlphaFoldDB" id="A0AAD8B219"/>
<reference evidence="3" key="1">
    <citation type="journal article" date="2023" name="PLoS Negl. Trop. Dis.">
        <title>A genome sequence for Biomphalaria pfeifferi, the major vector snail for the human-infecting parasite Schistosoma mansoni.</title>
        <authorList>
            <person name="Bu L."/>
            <person name="Lu L."/>
            <person name="Laidemitt M.R."/>
            <person name="Zhang S.M."/>
            <person name="Mutuku M."/>
            <person name="Mkoji G."/>
            <person name="Steinauer M."/>
            <person name="Loker E.S."/>
        </authorList>
    </citation>
    <scope>NUCLEOTIDE SEQUENCE</scope>
    <source>
        <strain evidence="3">KasaAsao</strain>
    </source>
</reference>
<feature type="compositionally biased region" description="Basic residues" evidence="2">
    <location>
        <begin position="737"/>
        <end position="747"/>
    </location>
</feature>
<dbReference type="PANTHER" id="PTHR18957">
    <property type="entry name" value="CENTLEIN"/>
    <property type="match status" value="1"/>
</dbReference>
<comment type="caution">
    <text evidence="3">The sequence shown here is derived from an EMBL/GenBank/DDBJ whole genome shotgun (WGS) entry which is preliminary data.</text>
</comment>
<dbReference type="InterPro" id="IPR038810">
    <property type="entry name" value="CNTLN"/>
</dbReference>
<dbReference type="EMBL" id="JASAOG010000163">
    <property type="protein sequence ID" value="KAK0046603.1"/>
    <property type="molecule type" value="Genomic_DNA"/>
</dbReference>
<organism evidence="3 4">
    <name type="scientific">Biomphalaria pfeifferi</name>
    <name type="common">Bloodfluke planorb</name>
    <name type="synonym">Freshwater snail</name>
    <dbReference type="NCBI Taxonomy" id="112525"/>
    <lineage>
        <taxon>Eukaryota</taxon>
        <taxon>Metazoa</taxon>
        <taxon>Spiralia</taxon>
        <taxon>Lophotrochozoa</taxon>
        <taxon>Mollusca</taxon>
        <taxon>Gastropoda</taxon>
        <taxon>Heterobranchia</taxon>
        <taxon>Euthyneura</taxon>
        <taxon>Panpulmonata</taxon>
        <taxon>Hygrophila</taxon>
        <taxon>Lymnaeoidea</taxon>
        <taxon>Planorbidae</taxon>
        <taxon>Biomphalaria</taxon>
    </lineage>
</organism>
<feature type="coiled-coil region" evidence="1">
    <location>
        <begin position="848"/>
        <end position="1065"/>
    </location>
</feature>
<evidence type="ECO:0000313" key="3">
    <source>
        <dbReference type="EMBL" id="KAK0046603.1"/>
    </source>
</evidence>
<dbReference type="GO" id="GO:0010457">
    <property type="term" value="P:centriole-centriole cohesion"/>
    <property type="evidence" value="ECO:0007669"/>
    <property type="project" value="TreeGrafter"/>
</dbReference>
<dbReference type="GO" id="GO:0005813">
    <property type="term" value="C:centrosome"/>
    <property type="evidence" value="ECO:0007669"/>
    <property type="project" value="TreeGrafter"/>
</dbReference>
<dbReference type="Proteomes" id="UP001233172">
    <property type="component" value="Unassembled WGS sequence"/>
</dbReference>
<evidence type="ECO:0000256" key="2">
    <source>
        <dbReference type="SAM" id="MobiDB-lite"/>
    </source>
</evidence>
<keyword evidence="1" id="KW-0175">Coiled coil</keyword>
<accession>A0AAD8B219</accession>
<dbReference type="GO" id="GO:0005814">
    <property type="term" value="C:centriole"/>
    <property type="evidence" value="ECO:0007669"/>
    <property type="project" value="TreeGrafter"/>
</dbReference>
<gene>
    <name evidence="3" type="ORF">Bpfe_023998</name>
</gene>
<feature type="region of interest" description="Disordered" evidence="2">
    <location>
        <begin position="737"/>
        <end position="806"/>
    </location>
</feature>
<dbReference type="PANTHER" id="PTHR18957:SF0">
    <property type="entry name" value="CENTLEIN"/>
    <property type="match status" value="1"/>
</dbReference>
<evidence type="ECO:0000313" key="4">
    <source>
        <dbReference type="Proteomes" id="UP001233172"/>
    </source>
</evidence>
<sequence>MNIMSLTFSQSNMQDPDITLLITQNQTLAAELAQCQADKEFVWSLWKKLQASNPDLTDAIGLVTQREKEKSETKDRKVLEIIQVKDDRIEELQNIVTKQAEEISSVLSKKVELTEKLARQQLENENLHEKLNLLELQMTSEVKKEKDLEETYRKNLESLEKEKFELTRKVARLTADLDVAKSEKTYALNRQKILEERIKTLEKEVSDKMCKFQDLVQEVEDSTVRLTRYESVTSQQRRDLDFKNQELENVRKELKELWMAHNQLTEHSGQQADLIRQLQSLQQDTQKMLKNQEDAFSMENTSLQQASYLMFTDINTRYEAAKRIESELRQQVLELKKNLMDKEDMISSLQSQVALNQRSQKDPEYSGSFLDIVQEVDRLSPRDSSQRHNRCRSLTRRPLPDLTNKDNEQTLRSRSLSPPPVDGEPRIEAVDVKKVAQLQKELLVKTKQVEELRRAHDNRLRRFQDLQASYKLAREEIKTLEFGSKSKPKKIKRADPRSLQKENSDEVWNELTFFKTENRSLHIEKMSLQEEVDLLRVQAAQDDATVHELRIALQAQNEEFDFRLRQLYRENNDIKEAEKQIAFVKTQIQNKTLLIEKLERDLMNAVSQRDDIAQEKSKLMSQLVATQQEASNHRMELADVRHQLQCALHQLEEMQQIVAESGKKTCIPQDENSDIAYAVAANLQSKKINSLRETDICNIDSPEGSTVKDIIEDDWEERLSSDESDLDTDDFNKTFSRKRARVKHSRDKRLTNGINRKIKSGQRKSSSKEKSAEKRDKSPGIRDQSPGRRDRSPGKTEISSDAGSRRDCATSPITFISATANISSNNLKPLSSKHRAGYVIVLNRKARKAAESKQIVNLQQRVAHLLNQVDLLKKAKVVAAAREDNLQDTVTRLQNELSSLTGRLKASKQLTQKLQSDIEKLQKEKDEQEEVVKAQMKVNSAADSQEMKNLEAKLKSTSNELTQQTAKLKELKSDKDSLQDQVKHLQDKINQLERDVSQKRNLLENQKLKLKQAQESNKSDADAMEELDTKVKLLTDANCKLKVQIESLRKRLSLVVSDKKKYEDKFLKVSLELDNKTKQLLEATSQRLALESALSDLESSAKQQLHGLACQSEAAIDTARDKLMTAQSRLSQFHTAFRLLATELAKRTSQARTQLQAAKAHQESLLRDSDLSLRKAQNKAKDILNLSQSDLEDIMSADGDSLSQESVLAAEKKFDKRWLRKCEKILNSGEDFVHPLVNLLLHKVDERTEVLIKIPT</sequence>
<reference evidence="3" key="2">
    <citation type="submission" date="2023-04" db="EMBL/GenBank/DDBJ databases">
        <authorList>
            <person name="Bu L."/>
            <person name="Lu L."/>
            <person name="Laidemitt M.R."/>
            <person name="Zhang S.M."/>
            <person name="Mutuku M."/>
            <person name="Mkoji G."/>
            <person name="Steinauer M."/>
            <person name="Loker E.S."/>
        </authorList>
    </citation>
    <scope>NUCLEOTIDE SEQUENCE</scope>
    <source>
        <strain evidence="3">KasaAsao</strain>
        <tissue evidence="3">Whole Snail</tissue>
    </source>
</reference>
<keyword evidence="4" id="KW-1185">Reference proteome</keyword>
<feature type="coiled-coil region" evidence="1">
    <location>
        <begin position="110"/>
        <end position="352"/>
    </location>
</feature>
<name>A0AAD8B219_BIOPF</name>